<evidence type="ECO:0000313" key="2">
    <source>
        <dbReference type="Proteomes" id="UP000695562"/>
    </source>
</evidence>
<sequence>MQDFFLYLIPIVKDTFENNISKKGYNDSYRLVFDFCNKNENQSFALYQKIKEFTKTLLKQNLSKFDNYKGKDLKETYVQIFSEWLKFCRDLKNMLAPLDKILKFDMKIHSTESFIYYDLVKLWKAEILYPLIPIFLQELPNSFQRVDENESYDIELFKTIIFNEIKLVATSIDINNLQNEPFLVFYLNIWNQWKTFFDFIDLKFGEKENTLKSLVLPFWHELIINPMKSKFISCFEIKNLANPILSDIYKSFVEIDNYVLDANLSKLFDIVNQGESLEESKNYDHLKQFLQSIMVGNTFTDVVQSGKTITISFLPKIMIWFNNELRLAGVPINMMPFCSSSSSPMICNLPSVPACDQIRLYGTPGIGTLNLDFLYPFNCTVVA</sequence>
<dbReference type="Gene3D" id="1.20.1310.10">
    <property type="entry name" value="Cullin Repeats"/>
    <property type="match status" value="1"/>
</dbReference>
<accession>A0A8J4PKT3</accession>
<reference evidence="1" key="1">
    <citation type="submission" date="2020-01" db="EMBL/GenBank/DDBJ databases">
        <title>Development of genomics and gene disruption for Polysphondylium violaceum indicates a role for the polyketide synthase stlB in stalk morphogenesis.</title>
        <authorList>
            <person name="Narita B."/>
            <person name="Kawabe Y."/>
            <person name="Kin K."/>
            <person name="Saito T."/>
            <person name="Gibbs R."/>
            <person name="Kuspa A."/>
            <person name="Muzny D."/>
            <person name="Queller D."/>
            <person name="Richards S."/>
            <person name="Strassman J."/>
            <person name="Sucgang R."/>
            <person name="Worley K."/>
            <person name="Schaap P."/>
        </authorList>
    </citation>
    <scope>NUCLEOTIDE SEQUENCE</scope>
    <source>
        <strain evidence="1">QSvi11</strain>
    </source>
</reference>
<dbReference type="SUPFAM" id="SSF74788">
    <property type="entry name" value="Cullin repeat-like"/>
    <property type="match status" value="1"/>
</dbReference>
<gene>
    <name evidence="1" type="ORF">CYY_009837</name>
</gene>
<dbReference type="InterPro" id="IPR016159">
    <property type="entry name" value="Cullin_repeat-like_dom_sf"/>
</dbReference>
<comment type="caution">
    <text evidence="1">The sequence shown here is derived from an EMBL/GenBank/DDBJ whole genome shotgun (WGS) entry which is preliminary data.</text>
</comment>
<dbReference type="Proteomes" id="UP000695562">
    <property type="component" value="Unassembled WGS sequence"/>
</dbReference>
<dbReference type="AlphaFoldDB" id="A0A8J4PKT3"/>
<protein>
    <submittedName>
        <fullName evidence="1">Uncharacterized protein</fullName>
    </submittedName>
</protein>
<organism evidence="1 2">
    <name type="scientific">Polysphondylium violaceum</name>
    <dbReference type="NCBI Taxonomy" id="133409"/>
    <lineage>
        <taxon>Eukaryota</taxon>
        <taxon>Amoebozoa</taxon>
        <taxon>Evosea</taxon>
        <taxon>Eumycetozoa</taxon>
        <taxon>Dictyostelia</taxon>
        <taxon>Dictyosteliales</taxon>
        <taxon>Dictyosteliaceae</taxon>
        <taxon>Polysphondylium</taxon>
    </lineage>
</organism>
<evidence type="ECO:0000313" key="1">
    <source>
        <dbReference type="EMBL" id="KAF2068842.1"/>
    </source>
</evidence>
<name>A0A8J4PKT3_9MYCE</name>
<keyword evidence="2" id="KW-1185">Reference proteome</keyword>
<proteinExistence type="predicted"/>
<dbReference type="EMBL" id="AJWJ01000824">
    <property type="protein sequence ID" value="KAF2068842.1"/>
    <property type="molecule type" value="Genomic_DNA"/>
</dbReference>